<keyword evidence="2" id="KW-0812">Transmembrane</keyword>
<gene>
    <name evidence="3" type="ORF">Rhe02_26980</name>
</gene>
<feature type="compositionally biased region" description="Polar residues" evidence="1">
    <location>
        <begin position="259"/>
        <end position="271"/>
    </location>
</feature>
<sequence>MTIDNDDALLDALGRGEPAPEGDVVANLLAAWQSEISDIDPAVLRPATPTAPQPRRRNRSAADIADLRQSPGPLDPVGNELEPEQTAEPDATADPGRRAAGGSRRTAPGATVRPPGAGGPQRGPRRGPRPLIVAIAAALLAFGGVAGASATAEPGSPLWPIAKLVWSDKADSKVAEKEAQRLLGEARQALADNRAQVAIDLVGSAGKAIARVTTPAMKQRLQEEADEILAQALKLGGVTLPQPGQTGQPTIAPPPGQTLAPSTGASPTPSKTGLLPPILPSILPTLLPSLPLLG</sequence>
<accession>A0A8J3VG17</accession>
<evidence type="ECO:0000256" key="1">
    <source>
        <dbReference type="SAM" id="MobiDB-lite"/>
    </source>
</evidence>
<dbReference type="EMBL" id="BONY01000014">
    <property type="protein sequence ID" value="GIH04631.1"/>
    <property type="molecule type" value="Genomic_DNA"/>
</dbReference>
<evidence type="ECO:0000256" key="2">
    <source>
        <dbReference type="SAM" id="Phobius"/>
    </source>
</evidence>
<proteinExistence type="predicted"/>
<keyword evidence="4" id="KW-1185">Reference proteome</keyword>
<dbReference type="AlphaFoldDB" id="A0A8J3VG17"/>
<evidence type="ECO:0000313" key="4">
    <source>
        <dbReference type="Proteomes" id="UP000612899"/>
    </source>
</evidence>
<feature type="compositionally biased region" description="Low complexity" evidence="1">
    <location>
        <begin position="98"/>
        <end position="115"/>
    </location>
</feature>
<feature type="transmembrane region" description="Helical" evidence="2">
    <location>
        <begin position="131"/>
        <end position="150"/>
    </location>
</feature>
<evidence type="ECO:0000313" key="3">
    <source>
        <dbReference type="EMBL" id="GIH04631.1"/>
    </source>
</evidence>
<feature type="region of interest" description="Disordered" evidence="1">
    <location>
        <begin position="239"/>
        <end position="273"/>
    </location>
</feature>
<protein>
    <recommendedName>
        <fullName evidence="5">Anti-sigma-D factor RsdA sigma factor binding region domain-containing protein</fullName>
    </recommendedName>
</protein>
<reference evidence="3" key="1">
    <citation type="submission" date="2021-01" db="EMBL/GenBank/DDBJ databases">
        <title>Whole genome shotgun sequence of Rhizocola hellebori NBRC 109834.</title>
        <authorList>
            <person name="Komaki H."/>
            <person name="Tamura T."/>
        </authorList>
    </citation>
    <scope>NUCLEOTIDE SEQUENCE</scope>
    <source>
        <strain evidence="3">NBRC 109834</strain>
    </source>
</reference>
<keyword evidence="2" id="KW-0472">Membrane</keyword>
<feature type="region of interest" description="Disordered" evidence="1">
    <location>
        <begin position="1"/>
        <end position="21"/>
    </location>
</feature>
<comment type="caution">
    <text evidence="3">The sequence shown here is derived from an EMBL/GenBank/DDBJ whole genome shotgun (WGS) entry which is preliminary data.</text>
</comment>
<keyword evidence="2" id="KW-1133">Transmembrane helix</keyword>
<dbReference type="RefSeq" id="WP_203908515.1">
    <property type="nucleotide sequence ID" value="NZ_BONY01000014.1"/>
</dbReference>
<feature type="region of interest" description="Disordered" evidence="1">
    <location>
        <begin position="36"/>
        <end position="128"/>
    </location>
</feature>
<evidence type="ECO:0008006" key="5">
    <source>
        <dbReference type="Google" id="ProtNLM"/>
    </source>
</evidence>
<organism evidence="3 4">
    <name type="scientific">Rhizocola hellebori</name>
    <dbReference type="NCBI Taxonomy" id="1392758"/>
    <lineage>
        <taxon>Bacteria</taxon>
        <taxon>Bacillati</taxon>
        <taxon>Actinomycetota</taxon>
        <taxon>Actinomycetes</taxon>
        <taxon>Micromonosporales</taxon>
        <taxon>Micromonosporaceae</taxon>
        <taxon>Rhizocola</taxon>
    </lineage>
</organism>
<name>A0A8J3VG17_9ACTN</name>
<dbReference type="Proteomes" id="UP000612899">
    <property type="component" value="Unassembled WGS sequence"/>
</dbReference>